<dbReference type="EMBL" id="DVOD01000009">
    <property type="protein sequence ID" value="HIU91703.1"/>
    <property type="molecule type" value="Genomic_DNA"/>
</dbReference>
<accession>A0A9D1SQ69</accession>
<dbReference type="GO" id="GO:0005829">
    <property type="term" value="C:cytosol"/>
    <property type="evidence" value="ECO:0007669"/>
    <property type="project" value="TreeGrafter"/>
</dbReference>
<evidence type="ECO:0000313" key="3">
    <source>
        <dbReference type="EMBL" id="HIU91703.1"/>
    </source>
</evidence>
<evidence type="ECO:0000256" key="1">
    <source>
        <dbReference type="ARBA" id="ARBA00023125"/>
    </source>
</evidence>
<dbReference type="InterPro" id="IPR010982">
    <property type="entry name" value="Lambda_DNA-bd_dom_sf"/>
</dbReference>
<evidence type="ECO:0000313" key="4">
    <source>
        <dbReference type="Proteomes" id="UP000886748"/>
    </source>
</evidence>
<proteinExistence type="predicted"/>
<dbReference type="SMART" id="SM00530">
    <property type="entry name" value="HTH_XRE"/>
    <property type="match status" value="1"/>
</dbReference>
<dbReference type="Gene3D" id="1.10.260.40">
    <property type="entry name" value="lambda repressor-like DNA-binding domains"/>
    <property type="match status" value="1"/>
</dbReference>
<protein>
    <submittedName>
        <fullName evidence="3">Helix-turn-helix transcriptional regulator</fullName>
    </submittedName>
</protein>
<dbReference type="GO" id="GO:0003677">
    <property type="term" value="F:DNA binding"/>
    <property type="evidence" value="ECO:0007669"/>
    <property type="project" value="UniProtKB-KW"/>
</dbReference>
<dbReference type="InterPro" id="IPR001387">
    <property type="entry name" value="Cro/C1-type_HTH"/>
</dbReference>
<dbReference type="SUPFAM" id="SSF47413">
    <property type="entry name" value="lambda repressor-like DNA-binding domains"/>
    <property type="match status" value="1"/>
</dbReference>
<evidence type="ECO:0000259" key="2">
    <source>
        <dbReference type="PROSITE" id="PS50943"/>
    </source>
</evidence>
<dbReference type="Pfam" id="PF01381">
    <property type="entry name" value="HTH_3"/>
    <property type="match status" value="1"/>
</dbReference>
<comment type="caution">
    <text evidence="3">The sequence shown here is derived from an EMBL/GenBank/DDBJ whole genome shotgun (WGS) entry which is preliminary data.</text>
</comment>
<keyword evidence="1" id="KW-0238">DNA-binding</keyword>
<dbReference type="PANTHER" id="PTHR46797:SF1">
    <property type="entry name" value="METHYLPHOSPHONATE SYNTHASE"/>
    <property type="match status" value="1"/>
</dbReference>
<dbReference type="InterPro" id="IPR050807">
    <property type="entry name" value="TransReg_Diox_bact_type"/>
</dbReference>
<reference evidence="3" key="1">
    <citation type="submission" date="2020-10" db="EMBL/GenBank/DDBJ databases">
        <authorList>
            <person name="Gilroy R."/>
        </authorList>
    </citation>
    <scope>NUCLEOTIDE SEQUENCE</scope>
    <source>
        <strain evidence="3">CHK154-7741</strain>
    </source>
</reference>
<dbReference type="CDD" id="cd00093">
    <property type="entry name" value="HTH_XRE"/>
    <property type="match status" value="1"/>
</dbReference>
<feature type="domain" description="HTH cro/C1-type" evidence="2">
    <location>
        <begin position="11"/>
        <end position="65"/>
    </location>
</feature>
<dbReference type="Proteomes" id="UP000886748">
    <property type="component" value="Unassembled WGS sequence"/>
</dbReference>
<dbReference type="PROSITE" id="PS50943">
    <property type="entry name" value="HTH_CROC1"/>
    <property type="match status" value="1"/>
</dbReference>
<reference evidence="3" key="2">
    <citation type="journal article" date="2021" name="PeerJ">
        <title>Extensive microbial diversity within the chicken gut microbiome revealed by metagenomics and culture.</title>
        <authorList>
            <person name="Gilroy R."/>
            <person name="Ravi A."/>
            <person name="Getino M."/>
            <person name="Pursley I."/>
            <person name="Horton D.L."/>
            <person name="Alikhan N.F."/>
            <person name="Baker D."/>
            <person name="Gharbi K."/>
            <person name="Hall N."/>
            <person name="Watson M."/>
            <person name="Adriaenssens E.M."/>
            <person name="Foster-Nyarko E."/>
            <person name="Jarju S."/>
            <person name="Secka A."/>
            <person name="Antonio M."/>
            <person name="Oren A."/>
            <person name="Chaudhuri R.R."/>
            <person name="La Ragione R."/>
            <person name="Hildebrand F."/>
            <person name="Pallen M.J."/>
        </authorList>
    </citation>
    <scope>NUCLEOTIDE SEQUENCE</scope>
    <source>
        <strain evidence="3">CHK154-7741</strain>
    </source>
</reference>
<dbReference type="GO" id="GO:0003700">
    <property type="term" value="F:DNA-binding transcription factor activity"/>
    <property type="evidence" value="ECO:0007669"/>
    <property type="project" value="TreeGrafter"/>
</dbReference>
<name>A0A9D1SQ69_9CLOT</name>
<organism evidence="3 4">
    <name type="scientific">Candidatus Limenecus avicola</name>
    <dbReference type="NCBI Taxonomy" id="2840847"/>
    <lineage>
        <taxon>Bacteria</taxon>
        <taxon>Bacillati</taxon>
        <taxon>Bacillota</taxon>
        <taxon>Clostridia</taxon>
        <taxon>Eubacteriales</taxon>
        <taxon>Clostridiaceae</taxon>
        <taxon>Clostridiaceae incertae sedis</taxon>
        <taxon>Candidatus Limenecus</taxon>
    </lineage>
</organism>
<gene>
    <name evidence="3" type="ORF">IAD26_01065</name>
</gene>
<sequence>MSRLKLLGSNIKNYRESRHLSQEALAEKLDLSKEYICRVERGQKYMSLRKLFQLCDALDVDFCKLTNFK</sequence>
<dbReference type="PANTHER" id="PTHR46797">
    <property type="entry name" value="HTH-TYPE TRANSCRIPTIONAL REGULATOR"/>
    <property type="match status" value="1"/>
</dbReference>
<dbReference type="AlphaFoldDB" id="A0A9D1SQ69"/>